<dbReference type="Ensembl" id="ENSPNAT00000032214.2">
    <property type="protein sequence ID" value="ENSPNAP00000036923.1"/>
    <property type="gene ID" value="ENSPNAG00000028155.2"/>
</dbReference>
<reference evidence="4 5" key="1">
    <citation type="submission" date="2020-10" db="EMBL/GenBank/DDBJ databases">
        <title>Pygocentrus nattereri (red-bellied piranha) genome, fPygNat1, primary haplotype.</title>
        <authorList>
            <person name="Myers G."/>
            <person name="Meyer A."/>
            <person name="Karagic N."/>
            <person name="Pippel M."/>
            <person name="Winkler S."/>
            <person name="Tracey A."/>
            <person name="Wood J."/>
            <person name="Formenti G."/>
            <person name="Howe K."/>
            <person name="Fedrigo O."/>
            <person name="Jarvis E.D."/>
        </authorList>
    </citation>
    <scope>NUCLEOTIDE SEQUENCE [LARGE SCALE GENOMIC DNA]</scope>
</reference>
<reference evidence="4" key="2">
    <citation type="submission" date="2025-08" db="UniProtKB">
        <authorList>
            <consortium name="Ensembl"/>
        </authorList>
    </citation>
    <scope>IDENTIFICATION</scope>
</reference>
<proteinExistence type="inferred from homology"/>
<evidence type="ECO:0000256" key="2">
    <source>
        <dbReference type="ARBA" id="ARBA00023157"/>
    </source>
</evidence>
<dbReference type="OMA" id="CCQETGF"/>
<dbReference type="Proteomes" id="UP001501920">
    <property type="component" value="Chromosome 24"/>
</dbReference>
<evidence type="ECO:0000313" key="4">
    <source>
        <dbReference type="Ensembl" id="ENSPNAP00000036923.1"/>
    </source>
</evidence>
<accession>A0A3B4EMB9</accession>
<dbReference type="PANTHER" id="PTHR22977:SF5">
    <property type="entry name" value="COX ASSEMBLY MITOCHONDRIAL PROTEIN HOMOLOG"/>
    <property type="match status" value="1"/>
</dbReference>
<evidence type="ECO:0000256" key="1">
    <source>
        <dbReference type="ARBA" id="ARBA00007347"/>
    </source>
</evidence>
<dbReference type="RefSeq" id="XP_017559426.1">
    <property type="nucleotide sequence ID" value="XM_017703937.2"/>
</dbReference>
<dbReference type="STRING" id="42514.ENSPNAP00000036923"/>
<dbReference type="PROSITE" id="PS51808">
    <property type="entry name" value="CHCH"/>
    <property type="match status" value="1"/>
</dbReference>
<evidence type="ECO:0000256" key="3">
    <source>
        <dbReference type="RuleBase" id="RU364104"/>
    </source>
</evidence>
<reference evidence="4" key="3">
    <citation type="submission" date="2025-09" db="UniProtKB">
        <authorList>
            <consortium name="Ensembl"/>
        </authorList>
    </citation>
    <scope>IDENTIFICATION</scope>
</reference>
<name>A0A3B4EMB9_PYGNA</name>
<dbReference type="InterPro" id="IPR013892">
    <property type="entry name" value="Cyt_c_biogenesis_Cmc1-like"/>
</dbReference>
<dbReference type="OrthoDB" id="6224010at2759"/>
<gene>
    <name evidence="4" type="primary">CMC1</name>
</gene>
<dbReference type="GO" id="GO:0005739">
    <property type="term" value="C:mitochondrion"/>
    <property type="evidence" value="ECO:0007669"/>
    <property type="project" value="UniProtKB-SubCell"/>
</dbReference>
<organism evidence="4 5">
    <name type="scientific">Pygocentrus nattereri</name>
    <name type="common">Red-bellied piranha</name>
    <dbReference type="NCBI Taxonomy" id="42514"/>
    <lineage>
        <taxon>Eukaryota</taxon>
        <taxon>Metazoa</taxon>
        <taxon>Chordata</taxon>
        <taxon>Craniata</taxon>
        <taxon>Vertebrata</taxon>
        <taxon>Euteleostomi</taxon>
        <taxon>Actinopterygii</taxon>
        <taxon>Neopterygii</taxon>
        <taxon>Teleostei</taxon>
        <taxon>Ostariophysi</taxon>
        <taxon>Characiformes</taxon>
        <taxon>Characoidei</taxon>
        <taxon>Pygocentrus</taxon>
    </lineage>
</organism>
<sequence>MDTPNTEEPHLRHVELDVLIPKKMREKARELCSQHVQAFSTCCKESGFLMVLKCREENAALKDCLTKHYKDPEFFEECKQEYMREKLEYERTGIPTKKRKEKLPTSM</sequence>
<comment type="similarity">
    <text evidence="1 3">Belongs to the CMC family.</text>
</comment>
<dbReference type="AlphaFoldDB" id="A0A3B4EMB9"/>
<dbReference type="GeneID" id="108431052"/>
<keyword evidence="5" id="KW-1185">Reference proteome</keyword>
<protein>
    <recommendedName>
        <fullName evidence="3">COX assembly mitochondrial protein</fullName>
    </recommendedName>
</protein>
<comment type="subcellular location">
    <subcellularLocation>
        <location evidence="3">Mitochondrion</location>
    </subcellularLocation>
</comment>
<dbReference type="GeneTree" id="ENSGT00940000166989"/>
<keyword evidence="2" id="KW-1015">Disulfide bond</keyword>
<dbReference type="PANTHER" id="PTHR22977">
    <property type="entry name" value="COX ASSEMBLY MITOCHONDRIAL PROTEIN"/>
    <property type="match status" value="1"/>
</dbReference>
<evidence type="ECO:0000313" key="5">
    <source>
        <dbReference type="Proteomes" id="UP001501920"/>
    </source>
</evidence>
<dbReference type="CTD" id="152100"/>
<keyword evidence="3" id="KW-0496">Mitochondrion</keyword>
<dbReference type="Pfam" id="PF08583">
    <property type="entry name" value="Cmc1"/>
    <property type="match status" value="1"/>
</dbReference>